<dbReference type="STRING" id="1162668.LFE_0953"/>
<keyword evidence="2" id="KW-0472">Membrane</keyword>
<dbReference type="PATRIC" id="fig|1162668.3.peg.1097"/>
<dbReference type="AlphaFoldDB" id="I0IN08"/>
<dbReference type="InterPro" id="IPR021454">
    <property type="entry name" value="DUF3105"/>
</dbReference>
<name>I0IN08_LEPFC</name>
<evidence type="ECO:0008006" key="5">
    <source>
        <dbReference type="Google" id="ProtNLM"/>
    </source>
</evidence>
<dbReference type="Proteomes" id="UP000007382">
    <property type="component" value="Chromosome"/>
</dbReference>
<keyword evidence="2" id="KW-0812">Transmembrane</keyword>
<gene>
    <name evidence="3" type="ordered locus">LFE_0953</name>
</gene>
<dbReference type="KEGG" id="lfc:LFE_0953"/>
<keyword evidence="2" id="KW-1133">Transmembrane helix</keyword>
<reference evidence="4" key="2">
    <citation type="submission" date="2012-03" db="EMBL/GenBank/DDBJ databases">
        <title>The complete genome sequence of the pioneer microbe on fresh volcanic deposit, Leptospirillum ferrooxidans strain C2-3.</title>
        <authorList>
            <person name="Fujimura R."/>
            <person name="Sato Y."/>
            <person name="Nishizawa T."/>
            <person name="Nanba K."/>
            <person name="Oshima K."/>
            <person name="Hattori M."/>
            <person name="Kamijo T."/>
            <person name="Ohta H."/>
        </authorList>
    </citation>
    <scope>NUCLEOTIDE SEQUENCE [LARGE SCALE GENOMIC DNA]</scope>
    <source>
        <strain evidence="4">C2-3</strain>
    </source>
</reference>
<evidence type="ECO:0000256" key="2">
    <source>
        <dbReference type="SAM" id="Phobius"/>
    </source>
</evidence>
<reference evidence="3 4" key="1">
    <citation type="journal article" date="2012" name="J. Bacteriol.">
        <title>Complete Genome Sequence of Leptospirillum ferrooxidans Strain C2-3, Isolated from a Fresh Volcanic Ash Deposit on the Island of Miyake, Japan.</title>
        <authorList>
            <person name="Fujimura R."/>
            <person name="Sato Y."/>
            <person name="Nishizawa T."/>
            <person name="Oshima K."/>
            <person name="Kim S.-W."/>
            <person name="Hattori M."/>
            <person name="Kamijo T."/>
            <person name="Ohta H."/>
        </authorList>
    </citation>
    <scope>NUCLEOTIDE SEQUENCE [LARGE SCALE GENOMIC DNA]</scope>
    <source>
        <strain evidence="3 4">C2-3</strain>
    </source>
</reference>
<feature type="transmembrane region" description="Helical" evidence="2">
    <location>
        <begin position="12"/>
        <end position="31"/>
    </location>
</feature>
<evidence type="ECO:0000313" key="3">
    <source>
        <dbReference type="EMBL" id="BAM06657.1"/>
    </source>
</evidence>
<feature type="compositionally biased region" description="Low complexity" evidence="1">
    <location>
        <begin position="44"/>
        <end position="60"/>
    </location>
</feature>
<sequence length="210" mass="23312">MPSSQKSTSFSTRWPLILVLLIVGTFLVYIVQHKKATQMSESIPSQPAPAASSQPSPAASTTDPDLGVFYPSQGHDHWEMSQLRGFHYNSSPPTSGPHREEFIASYFPDSPMPDYIQVHLLEHGNILIQYNCNCPDTVTKLESLARSFDTYAPSIGLEEGKGVVVAKNPTLPSRITVTAWTRLLSLNKVDENKIKKFIAKWLANGQNSRQ</sequence>
<keyword evidence="4" id="KW-1185">Reference proteome</keyword>
<protein>
    <recommendedName>
        <fullName evidence="5">DUF3105 domain-containing protein</fullName>
    </recommendedName>
</protein>
<dbReference type="OrthoDB" id="9809840at2"/>
<dbReference type="eggNOG" id="ENOG5033MNW">
    <property type="taxonomic scope" value="Bacteria"/>
</dbReference>
<evidence type="ECO:0000256" key="1">
    <source>
        <dbReference type="SAM" id="MobiDB-lite"/>
    </source>
</evidence>
<dbReference type="EMBL" id="AP012342">
    <property type="protein sequence ID" value="BAM06657.1"/>
    <property type="molecule type" value="Genomic_DNA"/>
</dbReference>
<dbReference type="Pfam" id="PF11303">
    <property type="entry name" value="DUF3105"/>
    <property type="match status" value="1"/>
</dbReference>
<accession>I0IN08</accession>
<proteinExistence type="predicted"/>
<feature type="region of interest" description="Disordered" evidence="1">
    <location>
        <begin position="41"/>
        <end position="66"/>
    </location>
</feature>
<dbReference type="RefSeq" id="WP_014449148.1">
    <property type="nucleotide sequence ID" value="NC_017094.1"/>
</dbReference>
<organism evidence="3 4">
    <name type="scientific">Leptospirillum ferrooxidans (strain C2-3)</name>
    <dbReference type="NCBI Taxonomy" id="1162668"/>
    <lineage>
        <taxon>Bacteria</taxon>
        <taxon>Pseudomonadati</taxon>
        <taxon>Nitrospirota</taxon>
        <taxon>Nitrospiria</taxon>
        <taxon>Nitrospirales</taxon>
        <taxon>Nitrospiraceae</taxon>
        <taxon>Leptospirillum</taxon>
    </lineage>
</organism>
<evidence type="ECO:0000313" key="4">
    <source>
        <dbReference type="Proteomes" id="UP000007382"/>
    </source>
</evidence>
<dbReference type="HOGENOM" id="CLU_1303630_0_0_0"/>